<gene>
    <name evidence="2" type="ORF">OMM_00017</name>
</gene>
<dbReference type="EMBL" id="ATBP01000001">
    <property type="protein sequence ID" value="ETR74685.1"/>
    <property type="molecule type" value="Genomic_DNA"/>
</dbReference>
<dbReference type="AlphaFoldDB" id="A0A1V1PJ20"/>
<comment type="caution">
    <text evidence="2">The sequence shown here is derived from an EMBL/GenBank/DDBJ whole genome shotgun (WGS) entry which is preliminary data.</text>
</comment>
<feature type="transmembrane region" description="Helical" evidence="1">
    <location>
        <begin position="40"/>
        <end position="57"/>
    </location>
</feature>
<reference evidence="3" key="1">
    <citation type="submission" date="2012-11" db="EMBL/GenBank/DDBJ databases">
        <authorList>
            <person name="Lucero-Rivera Y.E."/>
            <person name="Tovar-Ramirez D."/>
        </authorList>
    </citation>
    <scope>NUCLEOTIDE SEQUENCE [LARGE SCALE GENOMIC DNA]</scope>
    <source>
        <strain evidence="3">Araruama</strain>
    </source>
</reference>
<feature type="transmembrane region" description="Helical" evidence="1">
    <location>
        <begin position="198"/>
        <end position="220"/>
    </location>
</feature>
<sequence length="259" mass="28974">MQTQSDNQILKIALFATGCAGIIAEFVLSTLATYLSGNAVFQWTLVMSFMLFAMGVGSRLSRMFKTALLEWFIMTEFLLSIACATSAVIAYGLAAIIQPINLLIYTQGIIVGTLIGLEIPLVTRINESYENLRINISNVMEKDYYGSLIGGIIFAFVALPYLGLTYTPIILGCINFIVATLVLWRFMPLIRYKTVFKLTWSACFVFYLSVFFGQTHYSIWRAKQIQRQDCLFQANSVSKNCNYTVAAVQLVISQWSGSV</sequence>
<keyword evidence="1" id="KW-1133">Transmembrane helix</keyword>
<accession>A0A1V1PJ20</accession>
<evidence type="ECO:0000313" key="3">
    <source>
        <dbReference type="Proteomes" id="UP000189670"/>
    </source>
</evidence>
<protein>
    <submittedName>
        <fullName evidence="2">Spermidine synthase</fullName>
    </submittedName>
</protein>
<feature type="transmembrane region" description="Helical" evidence="1">
    <location>
        <begin position="12"/>
        <end position="34"/>
    </location>
</feature>
<keyword evidence="1" id="KW-0812">Transmembrane</keyword>
<keyword evidence="1" id="KW-0472">Membrane</keyword>
<organism evidence="2 3">
    <name type="scientific">Candidatus Magnetoglobus multicellularis str. Araruama</name>
    <dbReference type="NCBI Taxonomy" id="890399"/>
    <lineage>
        <taxon>Bacteria</taxon>
        <taxon>Pseudomonadati</taxon>
        <taxon>Thermodesulfobacteriota</taxon>
        <taxon>Desulfobacteria</taxon>
        <taxon>Desulfobacterales</taxon>
        <taxon>Desulfobacteraceae</taxon>
        <taxon>Candidatus Magnetoglobus</taxon>
    </lineage>
</organism>
<feature type="transmembrane region" description="Helical" evidence="1">
    <location>
        <begin position="169"/>
        <end position="186"/>
    </location>
</feature>
<dbReference type="Proteomes" id="UP000189670">
    <property type="component" value="Unassembled WGS sequence"/>
</dbReference>
<feature type="transmembrane region" description="Helical" evidence="1">
    <location>
        <begin position="77"/>
        <end position="97"/>
    </location>
</feature>
<feature type="transmembrane region" description="Helical" evidence="1">
    <location>
        <begin position="144"/>
        <end position="163"/>
    </location>
</feature>
<evidence type="ECO:0000313" key="2">
    <source>
        <dbReference type="EMBL" id="ETR74685.1"/>
    </source>
</evidence>
<feature type="transmembrane region" description="Helical" evidence="1">
    <location>
        <begin position="103"/>
        <end position="123"/>
    </location>
</feature>
<name>A0A1V1PJ20_9BACT</name>
<evidence type="ECO:0000256" key="1">
    <source>
        <dbReference type="SAM" id="Phobius"/>
    </source>
</evidence>
<proteinExistence type="predicted"/>